<proteinExistence type="predicted"/>
<dbReference type="EMBL" id="JBBHLL010000302">
    <property type="protein sequence ID" value="KAK7806434.1"/>
    <property type="molecule type" value="Genomic_DNA"/>
</dbReference>
<evidence type="ECO:0000313" key="2">
    <source>
        <dbReference type="EMBL" id="KAK7806434.1"/>
    </source>
</evidence>
<accession>A0AAW0HWJ5</accession>
<name>A0AAW0HWJ5_MYOGA</name>
<comment type="caution">
    <text evidence="2">The sequence shown here is derived from an EMBL/GenBank/DDBJ whole genome shotgun (WGS) entry which is preliminary data.</text>
</comment>
<dbReference type="Pfam" id="PF00021">
    <property type="entry name" value="UPAR_LY6"/>
    <property type="match status" value="2"/>
</dbReference>
<dbReference type="Proteomes" id="UP001488838">
    <property type="component" value="Unassembled WGS sequence"/>
</dbReference>
<dbReference type="InterPro" id="IPR016054">
    <property type="entry name" value="LY6_UPA_recep-like"/>
</dbReference>
<dbReference type="AlphaFoldDB" id="A0AAW0HWJ5"/>
<organism evidence="2 3">
    <name type="scientific">Myodes glareolus</name>
    <name type="common">Bank vole</name>
    <name type="synonym">Clethrionomys glareolus</name>
    <dbReference type="NCBI Taxonomy" id="447135"/>
    <lineage>
        <taxon>Eukaryota</taxon>
        <taxon>Metazoa</taxon>
        <taxon>Chordata</taxon>
        <taxon>Craniata</taxon>
        <taxon>Vertebrata</taxon>
        <taxon>Euteleostomi</taxon>
        <taxon>Mammalia</taxon>
        <taxon>Eutheria</taxon>
        <taxon>Euarchontoglires</taxon>
        <taxon>Glires</taxon>
        <taxon>Rodentia</taxon>
        <taxon>Myomorpha</taxon>
        <taxon>Muroidea</taxon>
        <taxon>Cricetidae</taxon>
        <taxon>Arvicolinae</taxon>
        <taxon>Myodes</taxon>
    </lineage>
</organism>
<reference evidence="2 3" key="1">
    <citation type="journal article" date="2023" name="bioRxiv">
        <title>Conserved and derived expression patterns and positive selection on dental genes reveal complex evolutionary context of ever-growing rodent molars.</title>
        <authorList>
            <person name="Calamari Z.T."/>
            <person name="Song A."/>
            <person name="Cohen E."/>
            <person name="Akter M."/>
            <person name="Roy R.D."/>
            <person name="Hallikas O."/>
            <person name="Christensen M.M."/>
            <person name="Li P."/>
            <person name="Marangoni P."/>
            <person name="Jernvall J."/>
            <person name="Klein O.D."/>
        </authorList>
    </citation>
    <scope>NUCLEOTIDE SEQUENCE [LARGE SCALE GENOMIC DNA]</scope>
    <source>
        <strain evidence="2">V071</strain>
    </source>
</reference>
<gene>
    <name evidence="2" type="ORF">U0070_014748</name>
</gene>
<feature type="domain" description="UPAR/Ly6" evidence="1">
    <location>
        <begin position="160"/>
        <end position="197"/>
    </location>
</feature>
<evidence type="ECO:0000259" key="1">
    <source>
        <dbReference type="Pfam" id="PF00021"/>
    </source>
</evidence>
<keyword evidence="3" id="KW-1185">Reference proteome</keyword>
<dbReference type="CDD" id="cd23628">
    <property type="entry name" value="TFP_LU_ECD_SP10_like"/>
    <property type="match status" value="1"/>
</dbReference>
<feature type="domain" description="UPAR/Ly6" evidence="1">
    <location>
        <begin position="210"/>
        <end position="282"/>
    </location>
</feature>
<feature type="non-terminal residue" evidence="2">
    <location>
        <position position="284"/>
    </location>
</feature>
<protein>
    <recommendedName>
        <fullName evidence="1">UPAR/Ly6 domain-containing protein</fullName>
    </recommendedName>
</protein>
<sequence>MTECFHFVGITSCSHISLKHLRSALAPAPIVAASSSSTVMSSTPDSFMLPMNHELNISDPQDHDGKSSGLTGCHTWEESESEAKMENCVDYRNVLSQTTTSKTLFLKEESTNIQGEADFMENGKEKLGAFTEAIRRILTMIGKHCLLFLLNLSLLLGFLQALSCFQCELLNSEGICEKGESTCETEHDQQCAMVEVSTALTDIPHTLLTALTCLQCDMLNSDGECEKGESTCEAKEGQECGILVVSKGNEILFGQQDCSSHCLNRTFTHHGLTLDFTCCNDQSL</sequence>
<evidence type="ECO:0000313" key="3">
    <source>
        <dbReference type="Proteomes" id="UP001488838"/>
    </source>
</evidence>